<dbReference type="Proteomes" id="UP000260812">
    <property type="component" value="Unassembled WGS sequence"/>
</dbReference>
<dbReference type="EMBL" id="QVLU01000015">
    <property type="protein sequence ID" value="RGE70588.1"/>
    <property type="molecule type" value="Genomic_DNA"/>
</dbReference>
<evidence type="ECO:0000313" key="4">
    <source>
        <dbReference type="Proteomes" id="UP000260812"/>
    </source>
</evidence>
<organism evidence="2 4">
    <name type="scientific">Eisenbergiella massiliensis</name>
    <dbReference type="NCBI Taxonomy" id="1720294"/>
    <lineage>
        <taxon>Bacteria</taxon>
        <taxon>Bacillati</taxon>
        <taxon>Bacillota</taxon>
        <taxon>Clostridia</taxon>
        <taxon>Lachnospirales</taxon>
        <taxon>Lachnospiraceae</taxon>
        <taxon>Eisenbergiella</taxon>
    </lineage>
</organism>
<sequence>MILKNKYQQAEEYIKLTPDMEQRILEKIRASRTAPVPQIQPQPPFPRRFPIPAALAACFALAVLTLFLYPRLKTGFPPGQSQQPPVQIASPIVEYPDTSSLADALPFPLSLPAQLPEGYTLRSCSILNGEMAQLIYEKNGSQLTYRITEQKNAPGDDISGDYNQYTQSQILERPWGQLTLKGDGTAWSLLLWSRGGYTCSVSTQAPLTESEAAALVDSTTLYEAEAPTQ</sequence>
<keyword evidence="1" id="KW-0812">Transmembrane</keyword>
<accession>A0A3E3HXW1</accession>
<evidence type="ECO:0000313" key="5">
    <source>
        <dbReference type="Proteomes" id="UP000261166"/>
    </source>
</evidence>
<name>A0A3E3HXW1_9FIRM</name>
<evidence type="ECO:0000256" key="1">
    <source>
        <dbReference type="SAM" id="Phobius"/>
    </source>
</evidence>
<evidence type="ECO:0000313" key="2">
    <source>
        <dbReference type="EMBL" id="RGE56678.1"/>
    </source>
</evidence>
<comment type="caution">
    <text evidence="2">The sequence shown here is derived from an EMBL/GenBank/DDBJ whole genome shotgun (WGS) entry which is preliminary data.</text>
</comment>
<reference evidence="2 5" key="1">
    <citation type="submission" date="2018-08" db="EMBL/GenBank/DDBJ databases">
        <title>A genome reference for cultivated species of the human gut microbiota.</title>
        <authorList>
            <person name="Zou Y."/>
            <person name="Xue W."/>
            <person name="Luo G."/>
        </authorList>
    </citation>
    <scope>NUCLEOTIDE SEQUENCE [LARGE SCALE GENOMIC DNA]</scope>
    <source>
        <strain evidence="3 5">AF26-4BH</strain>
        <strain evidence="2">TF05-5AC</strain>
    </source>
</reference>
<keyword evidence="1" id="KW-1133">Transmembrane helix</keyword>
<evidence type="ECO:0008006" key="6">
    <source>
        <dbReference type="Google" id="ProtNLM"/>
    </source>
</evidence>
<keyword evidence="4" id="KW-1185">Reference proteome</keyword>
<protein>
    <recommendedName>
        <fullName evidence="6">DUF4367 domain-containing protein</fullName>
    </recommendedName>
</protein>
<dbReference type="Proteomes" id="UP000261166">
    <property type="component" value="Unassembled WGS sequence"/>
</dbReference>
<evidence type="ECO:0000313" key="3">
    <source>
        <dbReference type="EMBL" id="RGE70588.1"/>
    </source>
</evidence>
<keyword evidence="1" id="KW-0472">Membrane</keyword>
<proteinExistence type="predicted"/>
<feature type="transmembrane region" description="Helical" evidence="1">
    <location>
        <begin position="49"/>
        <end position="69"/>
    </location>
</feature>
<gene>
    <name evidence="3" type="ORF">DWY69_16805</name>
    <name evidence="2" type="ORF">DXC51_23065</name>
</gene>
<dbReference type="AlphaFoldDB" id="A0A3E3HXW1"/>
<dbReference type="EMBL" id="QVLV01000022">
    <property type="protein sequence ID" value="RGE56678.1"/>
    <property type="molecule type" value="Genomic_DNA"/>
</dbReference>